<comment type="similarity">
    <text evidence="1">Belongs to the peptidase M16 family.</text>
</comment>
<dbReference type="GO" id="GO:0043171">
    <property type="term" value="P:peptide catabolic process"/>
    <property type="evidence" value="ECO:0007669"/>
    <property type="project" value="TreeGrafter"/>
</dbReference>
<name>A0A0L0F5S1_9EUKA</name>
<sequence>MSTSPAIQLGASEKRQHEYLELDNGLKVLLVSDPKADKAAAALDVHVGHLHDPKELPGLAHFCEHLLFLGTEKYPKENVFSE</sequence>
<dbReference type="Gene3D" id="3.30.830.10">
    <property type="entry name" value="Metalloenzyme, LuxS/M16 peptidase-like"/>
    <property type="match status" value="1"/>
</dbReference>
<dbReference type="PANTHER" id="PTHR43690:SF18">
    <property type="entry name" value="INSULIN-DEGRADING ENZYME-RELATED"/>
    <property type="match status" value="1"/>
</dbReference>
<reference evidence="8 9" key="1">
    <citation type="submission" date="2011-02" db="EMBL/GenBank/DDBJ databases">
        <title>The Genome Sequence of Sphaeroforma arctica JP610.</title>
        <authorList>
            <consortium name="The Broad Institute Genome Sequencing Platform"/>
            <person name="Russ C."/>
            <person name="Cuomo C."/>
            <person name="Young S.K."/>
            <person name="Zeng Q."/>
            <person name="Gargeya S."/>
            <person name="Alvarado L."/>
            <person name="Berlin A."/>
            <person name="Chapman S.B."/>
            <person name="Chen Z."/>
            <person name="Freedman E."/>
            <person name="Gellesch M."/>
            <person name="Goldberg J."/>
            <person name="Griggs A."/>
            <person name="Gujja S."/>
            <person name="Heilman E."/>
            <person name="Heiman D."/>
            <person name="Howarth C."/>
            <person name="Mehta T."/>
            <person name="Neiman D."/>
            <person name="Pearson M."/>
            <person name="Roberts A."/>
            <person name="Saif S."/>
            <person name="Shea T."/>
            <person name="Shenoy N."/>
            <person name="Sisk P."/>
            <person name="Stolte C."/>
            <person name="Sykes S."/>
            <person name="White J."/>
            <person name="Yandava C."/>
            <person name="Burger G."/>
            <person name="Gray M.W."/>
            <person name="Holland P.W.H."/>
            <person name="King N."/>
            <person name="Lang F.B.F."/>
            <person name="Roger A.J."/>
            <person name="Ruiz-Trillo I."/>
            <person name="Haas B."/>
            <person name="Nusbaum C."/>
            <person name="Birren B."/>
        </authorList>
    </citation>
    <scope>NUCLEOTIDE SEQUENCE [LARGE SCALE GENOMIC DNA]</scope>
    <source>
        <strain evidence="8 9">JP610</strain>
    </source>
</reference>
<dbReference type="Pfam" id="PF00675">
    <property type="entry name" value="Peptidase_M16"/>
    <property type="match status" value="1"/>
</dbReference>
<evidence type="ECO:0000256" key="1">
    <source>
        <dbReference type="ARBA" id="ARBA00007261"/>
    </source>
</evidence>
<keyword evidence="2" id="KW-0645">Protease</keyword>
<dbReference type="InterPro" id="IPR011249">
    <property type="entry name" value="Metalloenz_LuxS/M16"/>
</dbReference>
<evidence type="ECO:0000256" key="3">
    <source>
        <dbReference type="ARBA" id="ARBA00022723"/>
    </source>
</evidence>
<dbReference type="InterPro" id="IPR011765">
    <property type="entry name" value="Pept_M16_N"/>
</dbReference>
<dbReference type="eggNOG" id="KOG0959">
    <property type="taxonomic scope" value="Eukaryota"/>
</dbReference>
<evidence type="ECO:0000256" key="5">
    <source>
        <dbReference type="ARBA" id="ARBA00022833"/>
    </source>
</evidence>
<accession>A0A0L0F5S1</accession>
<keyword evidence="4" id="KW-0378">Hydrolase</keyword>
<organism evidence="8 9">
    <name type="scientific">Sphaeroforma arctica JP610</name>
    <dbReference type="NCBI Taxonomy" id="667725"/>
    <lineage>
        <taxon>Eukaryota</taxon>
        <taxon>Ichthyosporea</taxon>
        <taxon>Ichthyophonida</taxon>
        <taxon>Sphaeroforma</taxon>
    </lineage>
</organism>
<dbReference type="GO" id="GO:0005829">
    <property type="term" value="C:cytosol"/>
    <property type="evidence" value="ECO:0007669"/>
    <property type="project" value="TreeGrafter"/>
</dbReference>
<dbReference type="GO" id="GO:0046872">
    <property type="term" value="F:metal ion binding"/>
    <property type="evidence" value="ECO:0007669"/>
    <property type="project" value="UniProtKB-KW"/>
</dbReference>
<evidence type="ECO:0000256" key="4">
    <source>
        <dbReference type="ARBA" id="ARBA00022801"/>
    </source>
</evidence>
<feature type="domain" description="Peptidase M16 N-terminal" evidence="7">
    <location>
        <begin position="27"/>
        <end position="79"/>
    </location>
</feature>
<dbReference type="GO" id="GO:0051603">
    <property type="term" value="P:proteolysis involved in protein catabolic process"/>
    <property type="evidence" value="ECO:0007669"/>
    <property type="project" value="TreeGrafter"/>
</dbReference>
<dbReference type="PANTHER" id="PTHR43690">
    <property type="entry name" value="NARDILYSIN"/>
    <property type="match status" value="1"/>
</dbReference>
<dbReference type="GeneID" id="25915980"/>
<proteinExistence type="inferred from homology"/>
<dbReference type="RefSeq" id="XP_014145881.1">
    <property type="nucleotide sequence ID" value="XM_014290406.1"/>
</dbReference>
<dbReference type="GO" id="GO:0005739">
    <property type="term" value="C:mitochondrion"/>
    <property type="evidence" value="ECO:0007669"/>
    <property type="project" value="TreeGrafter"/>
</dbReference>
<keyword evidence="6" id="KW-0482">Metalloprotease</keyword>
<dbReference type="GO" id="GO:0004222">
    <property type="term" value="F:metalloendopeptidase activity"/>
    <property type="evidence" value="ECO:0007669"/>
    <property type="project" value="InterPro"/>
</dbReference>
<keyword evidence="5" id="KW-0862">Zinc</keyword>
<protein>
    <recommendedName>
        <fullName evidence="7">Peptidase M16 N-terminal domain-containing protein</fullName>
    </recommendedName>
</protein>
<evidence type="ECO:0000313" key="8">
    <source>
        <dbReference type="EMBL" id="KNC71979.1"/>
    </source>
</evidence>
<evidence type="ECO:0000259" key="7">
    <source>
        <dbReference type="Pfam" id="PF00675"/>
    </source>
</evidence>
<dbReference type="Proteomes" id="UP000054560">
    <property type="component" value="Unassembled WGS sequence"/>
</dbReference>
<gene>
    <name evidence="8" type="ORF">SARC_15476</name>
</gene>
<dbReference type="OrthoDB" id="952271at2759"/>
<dbReference type="EMBL" id="KQ247764">
    <property type="protein sequence ID" value="KNC71979.1"/>
    <property type="molecule type" value="Genomic_DNA"/>
</dbReference>
<feature type="non-terminal residue" evidence="8">
    <location>
        <position position="82"/>
    </location>
</feature>
<evidence type="ECO:0000256" key="6">
    <source>
        <dbReference type="ARBA" id="ARBA00023049"/>
    </source>
</evidence>
<dbReference type="SUPFAM" id="SSF63411">
    <property type="entry name" value="LuxS/MPP-like metallohydrolase"/>
    <property type="match status" value="1"/>
</dbReference>
<keyword evidence="3" id="KW-0479">Metal-binding</keyword>
<evidence type="ECO:0000313" key="9">
    <source>
        <dbReference type="Proteomes" id="UP000054560"/>
    </source>
</evidence>
<dbReference type="STRING" id="667725.A0A0L0F5S1"/>
<dbReference type="PROSITE" id="PS00143">
    <property type="entry name" value="INSULINASE"/>
    <property type="match status" value="1"/>
</dbReference>
<dbReference type="InterPro" id="IPR050626">
    <property type="entry name" value="Peptidase_M16"/>
</dbReference>
<dbReference type="InterPro" id="IPR001431">
    <property type="entry name" value="Pept_M16_Zn_BS"/>
</dbReference>
<dbReference type="AlphaFoldDB" id="A0A0L0F5S1"/>
<keyword evidence="9" id="KW-1185">Reference proteome</keyword>
<evidence type="ECO:0000256" key="2">
    <source>
        <dbReference type="ARBA" id="ARBA00022670"/>
    </source>
</evidence>